<gene>
    <name evidence="7" type="ORF">Q8A70_07025</name>
</gene>
<dbReference type="CDD" id="cd06278">
    <property type="entry name" value="PBP1_LacI-like"/>
    <property type="match status" value="1"/>
</dbReference>
<dbReference type="CDD" id="cd01392">
    <property type="entry name" value="HTH_LacI"/>
    <property type="match status" value="1"/>
</dbReference>
<evidence type="ECO:0000313" key="7">
    <source>
        <dbReference type="EMBL" id="MDQ7247412.1"/>
    </source>
</evidence>
<dbReference type="SUPFAM" id="SSF53822">
    <property type="entry name" value="Periplasmic binding protein-like I"/>
    <property type="match status" value="1"/>
</dbReference>
<dbReference type="InterPro" id="IPR010982">
    <property type="entry name" value="Lambda_DNA-bd_dom_sf"/>
</dbReference>
<name>A0ABU0YI69_9PROT</name>
<evidence type="ECO:0000256" key="5">
    <source>
        <dbReference type="SAM" id="MobiDB-lite"/>
    </source>
</evidence>
<dbReference type="InterPro" id="IPR000843">
    <property type="entry name" value="HTH_LacI"/>
</dbReference>
<dbReference type="Gene3D" id="1.10.260.40">
    <property type="entry name" value="lambda repressor-like DNA-binding domains"/>
    <property type="match status" value="1"/>
</dbReference>
<dbReference type="Proteomes" id="UP001230156">
    <property type="component" value="Unassembled WGS sequence"/>
</dbReference>
<feature type="region of interest" description="Disordered" evidence="5">
    <location>
        <begin position="1"/>
        <end position="23"/>
    </location>
</feature>
<feature type="domain" description="HTH lacI-type" evidence="6">
    <location>
        <begin position="25"/>
        <end position="79"/>
    </location>
</feature>
<reference evidence="8" key="1">
    <citation type="submission" date="2023-08" db="EMBL/GenBank/DDBJ databases">
        <title>Rhodospirillaceae gen. nov., a novel taxon isolated from the Yangtze River Yuezi River estuary sludge.</title>
        <authorList>
            <person name="Ruan L."/>
        </authorList>
    </citation>
    <scope>NUCLEOTIDE SEQUENCE [LARGE SCALE GENOMIC DNA]</scope>
    <source>
        <strain evidence="8">R-7</strain>
    </source>
</reference>
<comment type="caution">
    <text evidence="7">The sequence shown here is derived from an EMBL/GenBank/DDBJ whole genome shotgun (WGS) entry which is preliminary data.</text>
</comment>
<dbReference type="SUPFAM" id="SSF47413">
    <property type="entry name" value="lambda repressor-like DNA-binding domains"/>
    <property type="match status" value="1"/>
</dbReference>
<dbReference type="PANTHER" id="PTHR30146">
    <property type="entry name" value="LACI-RELATED TRANSCRIPTIONAL REPRESSOR"/>
    <property type="match status" value="1"/>
</dbReference>
<organism evidence="7 8">
    <name type="scientific">Dongia sedimenti</name>
    <dbReference type="NCBI Taxonomy" id="3064282"/>
    <lineage>
        <taxon>Bacteria</taxon>
        <taxon>Pseudomonadati</taxon>
        <taxon>Pseudomonadota</taxon>
        <taxon>Alphaproteobacteria</taxon>
        <taxon>Rhodospirillales</taxon>
        <taxon>Dongiaceae</taxon>
        <taxon>Dongia</taxon>
    </lineage>
</organism>
<keyword evidence="8" id="KW-1185">Reference proteome</keyword>
<evidence type="ECO:0000256" key="3">
    <source>
        <dbReference type="ARBA" id="ARBA00023125"/>
    </source>
</evidence>
<dbReference type="GO" id="GO:0003677">
    <property type="term" value="F:DNA binding"/>
    <property type="evidence" value="ECO:0007669"/>
    <property type="project" value="UniProtKB-KW"/>
</dbReference>
<dbReference type="EMBL" id="JAUYVI010000002">
    <property type="protein sequence ID" value="MDQ7247412.1"/>
    <property type="molecule type" value="Genomic_DNA"/>
</dbReference>
<dbReference type="InterPro" id="IPR028082">
    <property type="entry name" value="Peripla_BP_I"/>
</dbReference>
<evidence type="ECO:0000313" key="8">
    <source>
        <dbReference type="Proteomes" id="UP001230156"/>
    </source>
</evidence>
<evidence type="ECO:0000256" key="2">
    <source>
        <dbReference type="ARBA" id="ARBA00023015"/>
    </source>
</evidence>
<dbReference type="PROSITE" id="PS50932">
    <property type="entry name" value="HTH_LACI_2"/>
    <property type="match status" value="1"/>
</dbReference>
<dbReference type="PANTHER" id="PTHR30146:SF95">
    <property type="entry name" value="RIBOSE OPERON REPRESSOR"/>
    <property type="match status" value="1"/>
</dbReference>
<dbReference type="SMART" id="SM00354">
    <property type="entry name" value="HTH_LACI"/>
    <property type="match status" value="1"/>
</dbReference>
<dbReference type="Pfam" id="PF00356">
    <property type="entry name" value="LacI"/>
    <property type="match status" value="1"/>
</dbReference>
<accession>A0ABU0YI69</accession>
<dbReference type="InterPro" id="IPR046335">
    <property type="entry name" value="LacI/GalR-like_sensor"/>
</dbReference>
<proteinExistence type="predicted"/>
<dbReference type="RefSeq" id="WP_379954813.1">
    <property type="nucleotide sequence ID" value="NZ_JAUYVI010000002.1"/>
</dbReference>
<dbReference type="Gene3D" id="3.40.50.2300">
    <property type="match status" value="2"/>
</dbReference>
<evidence type="ECO:0000256" key="4">
    <source>
        <dbReference type="ARBA" id="ARBA00023163"/>
    </source>
</evidence>
<keyword evidence="4" id="KW-0804">Transcription</keyword>
<keyword evidence="1" id="KW-0678">Repressor</keyword>
<dbReference type="Pfam" id="PF13377">
    <property type="entry name" value="Peripla_BP_3"/>
    <property type="match status" value="1"/>
</dbReference>
<sequence length="352" mass="38509">MAVKKTSTKRAALRRTGPARHKSFVSAEQVAERAGVSRSAVSRTFTPGASVSEDTRRRVMRAATELGYHVNHLARGLMRRSTGIVCLIVADVESPQTARMVRAITTRLQSVGKVAMMINISDPRDDAADALRQTLNYRADATVVMSGTPSQAIVRSCLDNGQRLILISRDDKIAGPHNIRLDNAAAARLAFAAFIRAGCRRLAVINSNLGTPSLTAREYAFVAQARAAKFEVTVIREGGMTSYENGLIAARRLFSAEQRPDGVFCVNDLLACGAMDVARKEFGLRVPEDVSFIGFDNMRQADWLSYGLTTFDQPVEEIADNVAALATENGTRRQPARVEILPKMVWRSSVRI</sequence>
<keyword evidence="2" id="KW-0805">Transcription regulation</keyword>
<keyword evidence="3 7" id="KW-0238">DNA-binding</keyword>
<evidence type="ECO:0000259" key="6">
    <source>
        <dbReference type="PROSITE" id="PS50932"/>
    </source>
</evidence>
<evidence type="ECO:0000256" key="1">
    <source>
        <dbReference type="ARBA" id="ARBA00022491"/>
    </source>
</evidence>
<protein>
    <submittedName>
        <fullName evidence="7">LacI family DNA-binding transcriptional regulator</fullName>
    </submittedName>
</protein>